<dbReference type="Proteomes" id="UP001465976">
    <property type="component" value="Unassembled WGS sequence"/>
</dbReference>
<feature type="region of interest" description="Disordered" evidence="9">
    <location>
        <begin position="233"/>
        <end position="326"/>
    </location>
</feature>
<keyword evidence="12" id="KW-1185">Reference proteome</keyword>
<comment type="subcellular location">
    <subcellularLocation>
        <location evidence="2">Cytoplasm</location>
    </subcellularLocation>
    <subcellularLocation>
        <location evidence="1">Endoplasmic reticulum</location>
    </subcellularLocation>
</comment>
<protein>
    <recommendedName>
        <fullName evidence="4">Signal recognition particle subunit SRP72</fullName>
    </recommendedName>
</protein>
<feature type="domain" description="Signal recognition particle SRP72 subunit RNA-binding" evidence="10">
    <location>
        <begin position="243"/>
        <end position="279"/>
    </location>
</feature>
<evidence type="ECO:0000256" key="4">
    <source>
        <dbReference type="ARBA" id="ARBA00018350"/>
    </source>
</evidence>
<keyword evidence="7" id="KW-0733">Signal recognition particle</keyword>
<evidence type="ECO:0000256" key="9">
    <source>
        <dbReference type="SAM" id="MobiDB-lite"/>
    </source>
</evidence>
<feature type="region of interest" description="Disordered" evidence="9">
    <location>
        <begin position="206"/>
        <end position="225"/>
    </location>
</feature>
<evidence type="ECO:0000256" key="3">
    <source>
        <dbReference type="ARBA" id="ARBA00007676"/>
    </source>
</evidence>
<gene>
    <name evidence="11" type="ORF">V5O48_009498</name>
</gene>
<evidence type="ECO:0000256" key="1">
    <source>
        <dbReference type="ARBA" id="ARBA00004240"/>
    </source>
</evidence>
<reference evidence="11 12" key="1">
    <citation type="submission" date="2024-02" db="EMBL/GenBank/DDBJ databases">
        <title>A draft genome for the cacao thread blight pathogen Marasmius crinis-equi.</title>
        <authorList>
            <person name="Cohen S.P."/>
            <person name="Baruah I.K."/>
            <person name="Amoako-Attah I."/>
            <person name="Bukari Y."/>
            <person name="Meinhardt L.W."/>
            <person name="Bailey B.A."/>
        </authorList>
    </citation>
    <scope>NUCLEOTIDE SEQUENCE [LARGE SCALE GENOMIC DNA]</scope>
    <source>
        <strain evidence="11 12">GH-76</strain>
    </source>
</reference>
<feature type="compositionally biased region" description="Basic and acidic residues" evidence="9">
    <location>
        <begin position="267"/>
        <end position="277"/>
    </location>
</feature>
<feature type="compositionally biased region" description="Low complexity" evidence="9">
    <location>
        <begin position="233"/>
        <end position="246"/>
    </location>
</feature>
<evidence type="ECO:0000313" key="11">
    <source>
        <dbReference type="EMBL" id="KAL0572458.1"/>
    </source>
</evidence>
<comment type="similarity">
    <text evidence="3">Belongs to the SRP72 family.</text>
</comment>
<evidence type="ECO:0000256" key="5">
    <source>
        <dbReference type="ARBA" id="ARBA00022490"/>
    </source>
</evidence>
<evidence type="ECO:0000259" key="10">
    <source>
        <dbReference type="Pfam" id="PF08492"/>
    </source>
</evidence>
<keyword evidence="6" id="KW-0256">Endoplasmic reticulum</keyword>
<evidence type="ECO:0000256" key="2">
    <source>
        <dbReference type="ARBA" id="ARBA00004496"/>
    </source>
</evidence>
<evidence type="ECO:0000256" key="6">
    <source>
        <dbReference type="ARBA" id="ARBA00022824"/>
    </source>
</evidence>
<name>A0ABR3FBN3_9AGAR</name>
<organism evidence="11 12">
    <name type="scientific">Marasmius crinis-equi</name>
    <dbReference type="NCBI Taxonomy" id="585013"/>
    <lineage>
        <taxon>Eukaryota</taxon>
        <taxon>Fungi</taxon>
        <taxon>Dikarya</taxon>
        <taxon>Basidiomycota</taxon>
        <taxon>Agaricomycotina</taxon>
        <taxon>Agaricomycetes</taxon>
        <taxon>Agaricomycetidae</taxon>
        <taxon>Agaricales</taxon>
        <taxon>Marasmiineae</taxon>
        <taxon>Marasmiaceae</taxon>
        <taxon>Marasmius</taxon>
    </lineage>
</organism>
<sequence>MPTKQKSKPQTFAKPGQKPGQSHKGRKSTPKQPIPVTDRLKRLFNSLCAQIDGGHFTNAIKTCDKILRLAPDDPDALRTKLFLYLQTEQYTPALELIEKDDKHAFEKAYVLYRMQNEEQAKAVLEDLKESGGDGDRGAMHLEAQLCYRQGSYQTAVDLYNSLLDTSDPQSEEHFDVQTNLQAAQQHLEFIETGFLRSLDSLPASLRNDIDTLPPPPQQSTSAVAAALAASSSVTAGAGKAQPAAPQKKVRMSRVPKGVIPGVTPPPDPERWLKKSERSTVQQGRNKKKGSGGGATQGSAGADYNLGSGAATPSSGGGKGGKGKKKK</sequence>
<dbReference type="PANTHER" id="PTHR14094:SF9">
    <property type="entry name" value="SIGNAL RECOGNITION PARTICLE SUBUNIT SRP72"/>
    <property type="match status" value="1"/>
</dbReference>
<dbReference type="Gene3D" id="1.25.40.10">
    <property type="entry name" value="Tetratricopeptide repeat domain"/>
    <property type="match status" value="1"/>
</dbReference>
<dbReference type="InterPro" id="IPR011990">
    <property type="entry name" value="TPR-like_helical_dom_sf"/>
</dbReference>
<accession>A0ABR3FBN3</accession>
<evidence type="ECO:0000256" key="8">
    <source>
        <dbReference type="ARBA" id="ARBA00023274"/>
    </source>
</evidence>
<dbReference type="Pfam" id="PF17004">
    <property type="entry name" value="SRP_TPR_like"/>
    <property type="match status" value="1"/>
</dbReference>
<keyword evidence="8" id="KW-0687">Ribonucleoprotein</keyword>
<keyword evidence="5" id="KW-0963">Cytoplasm</keyword>
<proteinExistence type="inferred from homology"/>
<evidence type="ECO:0000313" key="12">
    <source>
        <dbReference type="Proteomes" id="UP001465976"/>
    </source>
</evidence>
<dbReference type="InterPro" id="IPR013699">
    <property type="entry name" value="Signal_recog_part_SRP72_RNA-bd"/>
</dbReference>
<dbReference type="PANTHER" id="PTHR14094">
    <property type="entry name" value="SIGNAL RECOGNITION PARTICLE 72"/>
    <property type="match status" value="1"/>
</dbReference>
<dbReference type="SUPFAM" id="SSF48452">
    <property type="entry name" value="TPR-like"/>
    <property type="match status" value="1"/>
</dbReference>
<dbReference type="EMBL" id="JBAHYK010000627">
    <property type="protein sequence ID" value="KAL0572458.1"/>
    <property type="molecule type" value="Genomic_DNA"/>
</dbReference>
<dbReference type="Pfam" id="PF08492">
    <property type="entry name" value="SRP72"/>
    <property type="match status" value="1"/>
</dbReference>
<comment type="caution">
    <text evidence="11">The sequence shown here is derived from an EMBL/GenBank/DDBJ whole genome shotgun (WGS) entry which is preliminary data.</text>
</comment>
<dbReference type="InterPro" id="IPR031545">
    <property type="entry name" value="SRP72_TPR-like"/>
</dbReference>
<evidence type="ECO:0000256" key="7">
    <source>
        <dbReference type="ARBA" id="ARBA00023135"/>
    </source>
</evidence>
<feature type="region of interest" description="Disordered" evidence="9">
    <location>
        <begin position="1"/>
        <end position="34"/>
    </location>
</feature>
<dbReference type="InterPro" id="IPR026270">
    <property type="entry name" value="SRP72"/>
</dbReference>